<dbReference type="GO" id="GO:0003743">
    <property type="term" value="F:translation initiation factor activity"/>
    <property type="evidence" value="ECO:0007669"/>
    <property type="project" value="InterPro"/>
</dbReference>
<dbReference type="SUPFAM" id="SSF50249">
    <property type="entry name" value="Nucleic acid-binding proteins"/>
    <property type="match status" value="1"/>
</dbReference>
<evidence type="ECO:0000313" key="5">
    <source>
        <dbReference type="Proteomes" id="UP000019484"/>
    </source>
</evidence>
<dbReference type="Proteomes" id="UP000019484">
    <property type="component" value="Unassembled WGS sequence"/>
</dbReference>
<gene>
    <name evidence="4" type="ORF">A1O1_02818</name>
</gene>
<dbReference type="InterPro" id="IPR039294">
    <property type="entry name" value="EIF1AD"/>
</dbReference>
<dbReference type="EMBL" id="AMWN01000002">
    <property type="protein sequence ID" value="EXJ94423.1"/>
    <property type="molecule type" value="Genomic_DNA"/>
</dbReference>
<dbReference type="STRING" id="1182541.W9YPG8"/>
<evidence type="ECO:0000256" key="2">
    <source>
        <dbReference type="ARBA" id="ARBA00022884"/>
    </source>
</evidence>
<evidence type="ECO:0000259" key="3">
    <source>
        <dbReference type="Pfam" id="PF01176"/>
    </source>
</evidence>
<organism evidence="4 5">
    <name type="scientific">Capronia coronata CBS 617.96</name>
    <dbReference type="NCBI Taxonomy" id="1182541"/>
    <lineage>
        <taxon>Eukaryota</taxon>
        <taxon>Fungi</taxon>
        <taxon>Dikarya</taxon>
        <taxon>Ascomycota</taxon>
        <taxon>Pezizomycotina</taxon>
        <taxon>Eurotiomycetes</taxon>
        <taxon>Chaetothyriomycetidae</taxon>
        <taxon>Chaetothyriales</taxon>
        <taxon>Herpotrichiellaceae</taxon>
        <taxon>Capronia</taxon>
    </lineage>
</organism>
<dbReference type="PANTHER" id="PTHR21641">
    <property type="entry name" value="TRANSLATION INITIATION FACTOR-RELATED"/>
    <property type="match status" value="1"/>
</dbReference>
<comment type="similarity">
    <text evidence="1">Belongs to the EIF1AD family.</text>
</comment>
<dbReference type="Pfam" id="PF01176">
    <property type="entry name" value="eIF-1a"/>
    <property type="match status" value="1"/>
</dbReference>
<feature type="domain" description="S1-like" evidence="3">
    <location>
        <begin position="23"/>
        <end position="88"/>
    </location>
</feature>
<reference evidence="4 5" key="1">
    <citation type="submission" date="2013-03" db="EMBL/GenBank/DDBJ databases">
        <title>The Genome Sequence of Capronia coronata CBS 617.96.</title>
        <authorList>
            <consortium name="The Broad Institute Genomics Platform"/>
            <person name="Cuomo C."/>
            <person name="de Hoog S."/>
            <person name="Gorbushina A."/>
            <person name="Walker B."/>
            <person name="Young S.K."/>
            <person name="Zeng Q."/>
            <person name="Gargeya S."/>
            <person name="Fitzgerald M."/>
            <person name="Haas B."/>
            <person name="Abouelleil A."/>
            <person name="Allen A.W."/>
            <person name="Alvarado L."/>
            <person name="Arachchi H.M."/>
            <person name="Berlin A.M."/>
            <person name="Chapman S.B."/>
            <person name="Gainer-Dewar J."/>
            <person name="Goldberg J."/>
            <person name="Griggs A."/>
            <person name="Gujja S."/>
            <person name="Hansen M."/>
            <person name="Howarth C."/>
            <person name="Imamovic A."/>
            <person name="Ireland A."/>
            <person name="Larimer J."/>
            <person name="McCowan C."/>
            <person name="Murphy C."/>
            <person name="Pearson M."/>
            <person name="Poon T.W."/>
            <person name="Priest M."/>
            <person name="Roberts A."/>
            <person name="Saif S."/>
            <person name="Shea T."/>
            <person name="Sisk P."/>
            <person name="Sykes S."/>
            <person name="Wortman J."/>
            <person name="Nusbaum C."/>
            <person name="Birren B."/>
        </authorList>
    </citation>
    <scope>NUCLEOTIDE SEQUENCE [LARGE SCALE GENOMIC DNA]</scope>
    <source>
        <strain evidence="4 5">CBS 617.96</strain>
    </source>
</reference>
<dbReference type="InterPro" id="IPR012340">
    <property type="entry name" value="NA-bd_OB-fold"/>
</dbReference>
<keyword evidence="2" id="KW-0694">RNA-binding</keyword>
<evidence type="ECO:0000313" key="4">
    <source>
        <dbReference type="EMBL" id="EXJ94423.1"/>
    </source>
</evidence>
<comment type="caution">
    <text evidence="4">The sequence shown here is derived from an EMBL/GenBank/DDBJ whole genome shotgun (WGS) entry which is preliminary data.</text>
</comment>
<dbReference type="RefSeq" id="XP_007721917.1">
    <property type="nucleotide sequence ID" value="XM_007723727.1"/>
</dbReference>
<dbReference type="PANTHER" id="PTHR21641:SF0">
    <property type="entry name" value="RNA-BINDING PROTEIN EIF1AD-RELATED"/>
    <property type="match status" value="1"/>
</dbReference>
<dbReference type="eggNOG" id="KOG2925">
    <property type="taxonomic scope" value="Eukaryota"/>
</dbReference>
<keyword evidence="5" id="KW-1185">Reference proteome</keyword>
<name>W9YPG8_9EURO</name>
<evidence type="ECO:0000256" key="1">
    <source>
        <dbReference type="ARBA" id="ARBA00007340"/>
    </source>
</evidence>
<dbReference type="InterPro" id="IPR001253">
    <property type="entry name" value="TIF_eIF-1A"/>
</dbReference>
<proteinExistence type="inferred from homology"/>
<dbReference type="AlphaFoldDB" id="W9YPG8"/>
<dbReference type="OrthoDB" id="1738325at2759"/>
<protein>
    <recommendedName>
        <fullName evidence="3">S1-like domain-containing protein</fullName>
    </recommendedName>
</protein>
<sequence>MSRRKLRQTAEETLAPPDSLAPNQLIARVVQSHGKDLYTVQTPDSSTLLVELENRFRNAVFVKRGGYVLVDTSTTDRPNKIQGVIVNIVRNEKTWRKQPYWPPAFVKKVASDYSDEEESLVGKMPPSDSESEQG</sequence>
<dbReference type="GO" id="GO:0005634">
    <property type="term" value="C:nucleus"/>
    <property type="evidence" value="ECO:0007669"/>
    <property type="project" value="TreeGrafter"/>
</dbReference>
<dbReference type="InterPro" id="IPR006196">
    <property type="entry name" value="RNA-binding_domain_S1_IF1"/>
</dbReference>
<dbReference type="HOGENOM" id="CLU_106477_4_0_1"/>
<dbReference type="SMART" id="SM00652">
    <property type="entry name" value="eIF1a"/>
    <property type="match status" value="1"/>
</dbReference>
<dbReference type="GeneID" id="19157716"/>
<dbReference type="Gene3D" id="2.40.50.140">
    <property type="entry name" value="Nucleic acid-binding proteins"/>
    <property type="match status" value="1"/>
</dbReference>
<accession>W9YPG8</accession>
<dbReference type="GO" id="GO:0003723">
    <property type="term" value="F:RNA binding"/>
    <property type="evidence" value="ECO:0007669"/>
    <property type="project" value="UniProtKB-KW"/>
</dbReference>